<gene>
    <name evidence="1" type="ORF">CN984_12385</name>
</gene>
<dbReference type="InterPro" id="IPR046461">
    <property type="entry name" value="TerL_ATPase"/>
</dbReference>
<reference evidence="1 2" key="1">
    <citation type="submission" date="2017-09" db="EMBL/GenBank/DDBJ databases">
        <title>Large-scale bioinformatics analysis of Bacillus genomes uncovers conserved roles of natural products in bacterial physiology.</title>
        <authorList>
            <consortium name="Agbiome Team Llc"/>
            <person name="Bleich R.M."/>
            <person name="Grubbs K.J."/>
            <person name="Santa Maria K.C."/>
            <person name="Allen S.E."/>
            <person name="Farag S."/>
            <person name="Shank E.A."/>
            <person name="Bowers A."/>
        </authorList>
    </citation>
    <scope>NUCLEOTIDE SEQUENCE [LARGE SCALE GENOMIC DNA]</scope>
    <source>
        <strain evidence="1 2">AFS050027</strain>
    </source>
</reference>
<dbReference type="AlphaFoldDB" id="A0A2A7FNF6"/>
<proteinExistence type="predicted"/>
<dbReference type="Pfam" id="PF03354">
    <property type="entry name" value="TerL_ATPase"/>
    <property type="match status" value="1"/>
</dbReference>
<evidence type="ECO:0000313" key="2">
    <source>
        <dbReference type="Proteomes" id="UP000223777"/>
    </source>
</evidence>
<dbReference type="Gene3D" id="3.40.50.300">
    <property type="entry name" value="P-loop containing nucleotide triphosphate hydrolases"/>
    <property type="match status" value="1"/>
</dbReference>
<sequence length="576" mass="66866">MAVKRKSHQPNPNKTKEGFKKWTAFYRDNPHRFAKEYLGVNLFLYQILLLWAMNKYSFFMYIAARGQGKSYIIAVYCVIRAILFPSSNIVLSSGTKGQARLIITEKIFALKNNSKNVEREIKEFKTSANECYVVFRNGSKITAVTSGDSARGYRANILIVDEFRLITKETIDTILRPFLNVNRTPPYLANPKYKHLSEENKEIYISSAWYKNHWIWDSFKSYLNSMVAGKDYFVAVLPWQLSVFHNLLSRKRVEQQRTEEDFDQMSWDMEYEALFVGENENAYFKLDDVQKCRTLPKAFYPPTNREFVENKDKRKKLSNMPKQAGELRIVSMDIALMGSSKAVKNDTTAFTLIRLLPDGAEYRRDVVYMESLQGGNAELQAIRLKQLYYDFEGDYVAMDTNGNGISVFDSCTKILYDRDRDVEYPAWTVINDEMMDERKIDQNAIPIIYSIKANAELNHKVATGLRSAFEKKKIRLLMNDIEAKDDLIESQGYLKKSEEEKVYLLKPFVQATALQNELVNLVYRIQSGYIKIEEVGTTTKDRYSSIGYGNYIATLLEQDILRANMKNNEMLNYCLF</sequence>
<dbReference type="EMBL" id="NUIL01000015">
    <property type="protein sequence ID" value="PGO29223.1"/>
    <property type="molecule type" value="Genomic_DNA"/>
</dbReference>
<comment type="caution">
    <text evidence="1">The sequence shown here is derived from an EMBL/GenBank/DDBJ whole genome shotgun (WGS) entry which is preliminary data.</text>
</comment>
<dbReference type="Proteomes" id="UP000223777">
    <property type="component" value="Unassembled WGS sequence"/>
</dbReference>
<evidence type="ECO:0000313" key="1">
    <source>
        <dbReference type="EMBL" id="PGO29223.1"/>
    </source>
</evidence>
<dbReference type="RefSeq" id="WP_097883290.1">
    <property type="nucleotide sequence ID" value="NZ_NUIL01000015.1"/>
</dbReference>
<name>A0A2A7FNF6_BACCE</name>
<dbReference type="InterPro" id="IPR027417">
    <property type="entry name" value="P-loop_NTPase"/>
</dbReference>
<dbReference type="Gene3D" id="3.30.420.240">
    <property type="match status" value="1"/>
</dbReference>
<organism evidence="1 2">
    <name type="scientific">Bacillus cereus</name>
    <dbReference type="NCBI Taxonomy" id="1396"/>
    <lineage>
        <taxon>Bacteria</taxon>
        <taxon>Bacillati</taxon>
        <taxon>Bacillota</taxon>
        <taxon>Bacilli</taxon>
        <taxon>Bacillales</taxon>
        <taxon>Bacillaceae</taxon>
        <taxon>Bacillus</taxon>
        <taxon>Bacillus cereus group</taxon>
    </lineage>
</organism>
<protein>
    <submittedName>
        <fullName evidence="1">Terminase</fullName>
    </submittedName>
</protein>
<accession>A0A2A7FNF6</accession>